<feature type="compositionally biased region" description="Pro residues" evidence="1">
    <location>
        <begin position="1"/>
        <end position="10"/>
    </location>
</feature>
<sequence length="118" mass="12569">MANSPPPPQGGSPHGQTTYVRINPKTPPSPSLAPSHGQTTFGAESLTFTSQSTQTIPNTSEIHGMYGREDPRTPPSPEANGSQGHDIYGRDNPSVTTPPKPADPIRPVLNDYARIDVQ</sequence>
<feature type="region of interest" description="Disordered" evidence="1">
    <location>
        <begin position="1"/>
        <end position="118"/>
    </location>
</feature>
<name>A0ABQ5FMI9_9ASTR</name>
<organism evidence="2 3">
    <name type="scientific">Tanacetum coccineum</name>
    <dbReference type="NCBI Taxonomy" id="301880"/>
    <lineage>
        <taxon>Eukaryota</taxon>
        <taxon>Viridiplantae</taxon>
        <taxon>Streptophyta</taxon>
        <taxon>Embryophyta</taxon>
        <taxon>Tracheophyta</taxon>
        <taxon>Spermatophyta</taxon>
        <taxon>Magnoliopsida</taxon>
        <taxon>eudicotyledons</taxon>
        <taxon>Gunneridae</taxon>
        <taxon>Pentapetalae</taxon>
        <taxon>asterids</taxon>
        <taxon>campanulids</taxon>
        <taxon>Asterales</taxon>
        <taxon>Asteraceae</taxon>
        <taxon>Asteroideae</taxon>
        <taxon>Anthemideae</taxon>
        <taxon>Anthemidinae</taxon>
        <taxon>Tanacetum</taxon>
    </lineage>
</organism>
<evidence type="ECO:0000313" key="2">
    <source>
        <dbReference type="EMBL" id="GJT64566.1"/>
    </source>
</evidence>
<reference evidence="2" key="2">
    <citation type="submission" date="2022-01" db="EMBL/GenBank/DDBJ databases">
        <authorList>
            <person name="Yamashiro T."/>
            <person name="Shiraishi A."/>
            <person name="Satake H."/>
            <person name="Nakayama K."/>
        </authorList>
    </citation>
    <scope>NUCLEOTIDE SEQUENCE</scope>
</reference>
<evidence type="ECO:0000256" key="1">
    <source>
        <dbReference type="SAM" id="MobiDB-lite"/>
    </source>
</evidence>
<proteinExistence type="predicted"/>
<feature type="compositionally biased region" description="Polar residues" evidence="1">
    <location>
        <begin position="36"/>
        <end position="61"/>
    </location>
</feature>
<dbReference type="EMBL" id="BQNB010017556">
    <property type="protein sequence ID" value="GJT64566.1"/>
    <property type="molecule type" value="Genomic_DNA"/>
</dbReference>
<gene>
    <name evidence="2" type="ORF">Tco_1016046</name>
</gene>
<protein>
    <submittedName>
        <fullName evidence="2">Uncharacterized protein</fullName>
    </submittedName>
</protein>
<accession>A0ABQ5FMI9</accession>
<reference evidence="2" key="1">
    <citation type="journal article" date="2022" name="Int. J. Mol. Sci.">
        <title>Draft Genome of Tanacetum Coccineum: Genomic Comparison of Closely Related Tanacetum-Family Plants.</title>
        <authorList>
            <person name="Yamashiro T."/>
            <person name="Shiraishi A."/>
            <person name="Nakayama K."/>
            <person name="Satake H."/>
        </authorList>
    </citation>
    <scope>NUCLEOTIDE SEQUENCE</scope>
</reference>
<comment type="caution">
    <text evidence="2">The sequence shown here is derived from an EMBL/GenBank/DDBJ whole genome shotgun (WGS) entry which is preliminary data.</text>
</comment>
<keyword evidence="3" id="KW-1185">Reference proteome</keyword>
<dbReference type="Proteomes" id="UP001151760">
    <property type="component" value="Unassembled WGS sequence"/>
</dbReference>
<evidence type="ECO:0000313" key="3">
    <source>
        <dbReference type="Proteomes" id="UP001151760"/>
    </source>
</evidence>